<evidence type="ECO:0008006" key="4">
    <source>
        <dbReference type="Google" id="ProtNLM"/>
    </source>
</evidence>
<evidence type="ECO:0000313" key="3">
    <source>
        <dbReference type="Proteomes" id="UP000460318"/>
    </source>
</evidence>
<dbReference type="AlphaFoldDB" id="A0A7X3LGP2"/>
<dbReference type="RefSeq" id="WP_160498581.1">
    <property type="nucleotide sequence ID" value="NZ_WUBI01000002.1"/>
</dbReference>
<keyword evidence="3" id="KW-1185">Reference proteome</keyword>
<dbReference type="PROSITE" id="PS51257">
    <property type="entry name" value="PROKAR_LIPOPROTEIN"/>
    <property type="match status" value="1"/>
</dbReference>
<feature type="region of interest" description="Disordered" evidence="1">
    <location>
        <begin position="165"/>
        <end position="186"/>
    </location>
</feature>
<sequence length="237" mass="27552">MKSNNLSIVLYLTLIVVILSGCNNVTPAKSKENALEYLKKQKYTDVMKVLDKEVEKYIEMSKDPTVYNYKLDLPEDLKQKIDLYNYASSLNSKENEDYTSALDSLEYLDPIPGIITKEELAKYEQELHKLNPKYLSFKQRANGEVYEDPIEKQKKIDELKLKEEKEREERVKASNEADKNPYSPQIGMTKDQVLASTWGKPKNINRTKTATLTHEQWVYGSNRYLYFDNGILTTIQD</sequence>
<feature type="compositionally biased region" description="Basic and acidic residues" evidence="1">
    <location>
        <begin position="165"/>
        <end position="179"/>
    </location>
</feature>
<organism evidence="2 3">
    <name type="scientific">Paenibacillus dendrobii</name>
    <dbReference type="NCBI Taxonomy" id="2691084"/>
    <lineage>
        <taxon>Bacteria</taxon>
        <taxon>Bacillati</taxon>
        <taxon>Bacillota</taxon>
        <taxon>Bacilli</taxon>
        <taxon>Bacillales</taxon>
        <taxon>Paenibacillaceae</taxon>
        <taxon>Paenibacillus</taxon>
    </lineage>
</organism>
<accession>A0A7X3LGP2</accession>
<gene>
    <name evidence="2" type="ORF">GRF59_15240</name>
</gene>
<comment type="caution">
    <text evidence="2">The sequence shown here is derived from an EMBL/GenBank/DDBJ whole genome shotgun (WGS) entry which is preliminary data.</text>
</comment>
<reference evidence="2 3" key="1">
    <citation type="submission" date="2019-12" db="EMBL/GenBank/DDBJ databases">
        <title>Paenibacillus sp. nov., an endophytic bacterium isolated from the stem of Dendrobium.</title>
        <authorList>
            <person name="Zhao R."/>
        </authorList>
    </citation>
    <scope>NUCLEOTIDE SEQUENCE [LARGE SCALE GENOMIC DNA]</scope>
    <source>
        <strain evidence="2 3">HJL G12</strain>
    </source>
</reference>
<evidence type="ECO:0000313" key="2">
    <source>
        <dbReference type="EMBL" id="MWV44976.1"/>
    </source>
</evidence>
<proteinExistence type="predicted"/>
<evidence type="ECO:0000256" key="1">
    <source>
        <dbReference type="SAM" id="MobiDB-lite"/>
    </source>
</evidence>
<name>A0A7X3LGP2_9BACL</name>
<dbReference type="Proteomes" id="UP000460318">
    <property type="component" value="Unassembled WGS sequence"/>
</dbReference>
<protein>
    <recommendedName>
        <fullName evidence="4">Lipoprotein</fullName>
    </recommendedName>
</protein>
<dbReference type="EMBL" id="WUBI01000002">
    <property type="protein sequence ID" value="MWV44976.1"/>
    <property type="molecule type" value="Genomic_DNA"/>
</dbReference>